<evidence type="ECO:0000313" key="3">
    <source>
        <dbReference type="Proteomes" id="UP000694941"/>
    </source>
</evidence>
<evidence type="ECO:0000256" key="1">
    <source>
        <dbReference type="ARBA" id="ARBA00022468"/>
    </source>
</evidence>
<gene>
    <name evidence="4" type="primary">LOC106476298</name>
</gene>
<name>A0ABM1RX14_LIMPO</name>
<dbReference type="InterPro" id="IPR008936">
    <property type="entry name" value="Rho_GTPase_activation_prot"/>
</dbReference>
<accession>A0ABM1RX14</accession>
<keyword evidence="3" id="KW-1185">Reference proteome</keyword>
<feature type="domain" description="Rho-GAP" evidence="2">
    <location>
        <begin position="76"/>
        <end position="263"/>
    </location>
</feature>
<evidence type="ECO:0000259" key="2">
    <source>
        <dbReference type="PROSITE" id="PS50238"/>
    </source>
</evidence>
<dbReference type="Gene3D" id="1.10.555.10">
    <property type="entry name" value="Rho GTPase activation protein"/>
    <property type="match status" value="1"/>
</dbReference>
<sequence>MYTWPSGYGARVKSYHPYICLFSTVDHLKNAHEAFFTSLCDRKKIHNKLLHFFHKRPSIENLKRKGILKDEPVFGYSLQSLCEREKTNIPKFVLKCIAQIELFDLNTDGLYRVSGNLAQVQKLRLRVDQDDYSVLETVDDIHILTGALKLFFREMKEPLIPVSCFLQIMDVLGKQTMERKLTSIKEIIHSLPESNYETLKFLLCHLLRVEKCRERNLMDIQNLAIVFGPTLMSSDSDLVNMALDVLHQNRVLEYLLLEFDQIFSARHISSNLLP</sequence>
<dbReference type="RefSeq" id="XP_022235919.1">
    <property type="nucleotide sequence ID" value="XM_022380211.1"/>
</dbReference>
<dbReference type="Pfam" id="PF00620">
    <property type="entry name" value="RhoGAP"/>
    <property type="match status" value="1"/>
</dbReference>
<dbReference type="SUPFAM" id="SSF48350">
    <property type="entry name" value="GTPase activation domain, GAP"/>
    <property type="match status" value="1"/>
</dbReference>
<protein>
    <submittedName>
        <fullName evidence="4">Rho GTPase-activating protein 15-like</fullName>
    </submittedName>
</protein>
<dbReference type="GeneID" id="106476298"/>
<dbReference type="PANTHER" id="PTHR23176:SF129">
    <property type="entry name" value="RHO GTPASE ACTIVATING PROTEIN AT 16F, ISOFORM E-RELATED"/>
    <property type="match status" value="1"/>
</dbReference>
<reference evidence="4" key="1">
    <citation type="submission" date="2025-08" db="UniProtKB">
        <authorList>
            <consortium name="RefSeq"/>
        </authorList>
    </citation>
    <scope>IDENTIFICATION</scope>
    <source>
        <tissue evidence="4">Muscle</tissue>
    </source>
</reference>
<evidence type="ECO:0000313" key="4">
    <source>
        <dbReference type="RefSeq" id="XP_022235919.1"/>
    </source>
</evidence>
<dbReference type="Proteomes" id="UP000694941">
    <property type="component" value="Unplaced"/>
</dbReference>
<proteinExistence type="predicted"/>
<dbReference type="InterPro" id="IPR050729">
    <property type="entry name" value="Rho-GAP"/>
</dbReference>
<organism evidence="3 4">
    <name type="scientific">Limulus polyphemus</name>
    <name type="common">Atlantic horseshoe crab</name>
    <dbReference type="NCBI Taxonomy" id="6850"/>
    <lineage>
        <taxon>Eukaryota</taxon>
        <taxon>Metazoa</taxon>
        <taxon>Ecdysozoa</taxon>
        <taxon>Arthropoda</taxon>
        <taxon>Chelicerata</taxon>
        <taxon>Merostomata</taxon>
        <taxon>Xiphosura</taxon>
        <taxon>Limulidae</taxon>
        <taxon>Limulus</taxon>
    </lineage>
</organism>
<dbReference type="PROSITE" id="PS50238">
    <property type="entry name" value="RHOGAP"/>
    <property type="match status" value="1"/>
</dbReference>
<keyword evidence="1" id="KW-0343">GTPase activation</keyword>
<dbReference type="SMART" id="SM00324">
    <property type="entry name" value="RhoGAP"/>
    <property type="match status" value="1"/>
</dbReference>
<dbReference type="InterPro" id="IPR000198">
    <property type="entry name" value="RhoGAP_dom"/>
</dbReference>
<dbReference type="PANTHER" id="PTHR23176">
    <property type="entry name" value="RHO/RAC/CDC GTPASE-ACTIVATING PROTEIN"/>
    <property type="match status" value="1"/>
</dbReference>